<dbReference type="PANTHER" id="PTHR30483:SF6">
    <property type="entry name" value="PERIPLASMIC BINDING PROTEIN OF ABC TRANSPORTER FOR NATURAL AMINO ACIDS"/>
    <property type="match status" value="1"/>
</dbReference>
<accession>F2IYG5</accession>
<dbReference type="HOGENOM" id="CLU_049010_0_0_5"/>
<organism evidence="5 6">
    <name type="scientific">Polymorphum gilvum (strain LMG 25793 / CGMCC 1.9160 / SL003B-26A1)</name>
    <dbReference type="NCBI Taxonomy" id="991905"/>
    <lineage>
        <taxon>Bacteria</taxon>
        <taxon>Pseudomonadati</taxon>
        <taxon>Pseudomonadota</taxon>
        <taxon>Alphaproteobacteria</taxon>
        <taxon>Rhodobacterales</taxon>
        <taxon>Paracoccaceae</taxon>
        <taxon>Polymorphum</taxon>
    </lineage>
</organism>
<reference evidence="5 6" key="1">
    <citation type="journal article" date="2011" name="J. Bacteriol.">
        <title>Complete genome sequence of Polymorphum gilvum SL003B-26A1T, a crude oil-degrading bacterium from oil-polluted saline soil.</title>
        <authorList>
            <person name="Li S.G."/>
            <person name="Tang Y.Q."/>
            <person name="Nie Y."/>
            <person name="Cai M."/>
            <person name="Wu X.L."/>
        </authorList>
    </citation>
    <scope>NUCLEOTIDE SEQUENCE [LARGE SCALE GENOMIC DNA]</scope>
    <source>
        <strain evidence="6">LMG 25793 / CGMCC 1.9160 / SL003B-26A1</strain>
    </source>
</reference>
<gene>
    <name evidence="5" type="ordered locus">SL003B_0039</name>
</gene>
<keyword evidence="6" id="KW-1185">Reference proteome</keyword>
<dbReference type="STRING" id="991905.SL003B_0039"/>
<dbReference type="InterPro" id="IPR051010">
    <property type="entry name" value="BCAA_transport"/>
</dbReference>
<dbReference type="AlphaFoldDB" id="F2IYG5"/>
<dbReference type="Proteomes" id="UP000008130">
    <property type="component" value="Chromosome"/>
</dbReference>
<dbReference type="PATRIC" id="fig|991905.3.peg.42"/>
<keyword evidence="5" id="KW-0675">Receptor</keyword>
<dbReference type="PANTHER" id="PTHR30483">
    <property type="entry name" value="LEUCINE-SPECIFIC-BINDING PROTEIN"/>
    <property type="match status" value="1"/>
</dbReference>
<evidence type="ECO:0000313" key="6">
    <source>
        <dbReference type="Proteomes" id="UP000008130"/>
    </source>
</evidence>
<dbReference type="EMBL" id="CP002568">
    <property type="protein sequence ID" value="ADZ68478.1"/>
    <property type="molecule type" value="Genomic_DNA"/>
</dbReference>
<keyword evidence="3" id="KW-0029">Amino-acid transport</keyword>
<keyword evidence="2" id="KW-0732">Signal</keyword>
<dbReference type="Gene3D" id="3.40.50.2300">
    <property type="match status" value="2"/>
</dbReference>
<dbReference type="InterPro" id="IPR028081">
    <property type="entry name" value="Leu-bd"/>
</dbReference>
<evidence type="ECO:0000313" key="5">
    <source>
        <dbReference type="EMBL" id="ADZ68478.1"/>
    </source>
</evidence>
<evidence type="ECO:0000256" key="2">
    <source>
        <dbReference type="ARBA" id="ARBA00022729"/>
    </source>
</evidence>
<dbReference type="GO" id="GO:0006865">
    <property type="term" value="P:amino acid transport"/>
    <property type="evidence" value="ECO:0007669"/>
    <property type="project" value="UniProtKB-KW"/>
</dbReference>
<dbReference type="OrthoDB" id="7210494at2"/>
<name>F2IYG5_POLGS</name>
<dbReference type="eggNOG" id="COG0683">
    <property type="taxonomic scope" value="Bacteria"/>
</dbReference>
<sequence>MVFERGCEEAELHHITVAARSTWAGKAKRLAVALLGAGLVAGCMGSNLGTLPGGAIGPADTTPAVTGETIGTGSVRVGLLLPLSAGGSATSIATVFRNSAQLALNDFQGADIQILIKDTAGTADGGRAAAQAAIAEGAELLLGPVFAPAVSGAASVARSSGVPIVAFSTDTSVASRGVYLLSFLPAGDVKRIVSHAARQNRRSFAALLPDDAYGAVAEAAFRQEVGRAGGRIVSIQRYKLSGTDTADLQAKTASLASAMSQVDALFIPAGGGVPAFVAQALTAQGANLGTVKLLGSGQWESQQVLTSPMLTGSWFPGPDKAGFEQLAARYQAAYGSPPPRNSSLAYDGTILAAGLVRSAGAQRFSDPVLTNRDGFLGIDGVFRFLPNGESERGLAVYEVTGSGAQMVNPAPRDFRAGS</sequence>
<evidence type="ECO:0000256" key="1">
    <source>
        <dbReference type="ARBA" id="ARBA00010062"/>
    </source>
</evidence>
<dbReference type="InterPro" id="IPR028082">
    <property type="entry name" value="Peripla_BP_I"/>
</dbReference>
<evidence type="ECO:0000256" key="3">
    <source>
        <dbReference type="ARBA" id="ARBA00022970"/>
    </source>
</evidence>
<dbReference type="SUPFAM" id="SSF53822">
    <property type="entry name" value="Periplasmic binding protein-like I"/>
    <property type="match status" value="1"/>
</dbReference>
<feature type="domain" description="Leucine-binding protein" evidence="4">
    <location>
        <begin position="74"/>
        <end position="368"/>
    </location>
</feature>
<evidence type="ECO:0000259" key="4">
    <source>
        <dbReference type="Pfam" id="PF13458"/>
    </source>
</evidence>
<dbReference type="Pfam" id="PF13458">
    <property type="entry name" value="Peripla_BP_6"/>
    <property type="match status" value="1"/>
</dbReference>
<proteinExistence type="inferred from homology"/>
<comment type="similarity">
    <text evidence="1">Belongs to the leucine-binding protein family.</text>
</comment>
<keyword evidence="3" id="KW-0813">Transport</keyword>
<dbReference type="KEGG" id="pgv:SL003B_0039"/>
<protein>
    <submittedName>
        <fullName evidence="5">Receptor family ligand binding region</fullName>
    </submittedName>
</protein>
<dbReference type="CDD" id="cd06339">
    <property type="entry name" value="PBP1_YraM_LppC_lipoprotein-like"/>
    <property type="match status" value="1"/>
</dbReference>